<comment type="caution">
    <text evidence="5">The sequence shown here is derived from an EMBL/GenBank/DDBJ whole genome shotgun (WGS) entry which is preliminary data.</text>
</comment>
<dbReference type="OrthoDB" id="1095660at2"/>
<dbReference type="SMART" id="SM00411">
    <property type="entry name" value="BHL"/>
    <property type="match status" value="1"/>
</dbReference>
<dbReference type="RefSeq" id="WP_124318065.1">
    <property type="nucleotide sequence ID" value="NZ_AP028155.1"/>
</dbReference>
<evidence type="ECO:0000256" key="3">
    <source>
        <dbReference type="ARBA" id="ARBA00023125"/>
    </source>
</evidence>
<dbReference type="InterPro" id="IPR000119">
    <property type="entry name" value="Hist_DNA-bd"/>
</dbReference>
<keyword evidence="6" id="KW-1185">Reference proteome</keyword>
<comment type="similarity">
    <text evidence="1 4">Belongs to the bacterial histone-like protein family.</text>
</comment>
<keyword evidence="2" id="KW-0226">DNA condensation</keyword>
<dbReference type="GO" id="GO:0030527">
    <property type="term" value="F:structural constituent of chromatin"/>
    <property type="evidence" value="ECO:0007669"/>
    <property type="project" value="InterPro"/>
</dbReference>
<dbReference type="GeneID" id="93101491"/>
<evidence type="ECO:0000256" key="2">
    <source>
        <dbReference type="ARBA" id="ARBA00023067"/>
    </source>
</evidence>
<sequence>MDKRKIVKIVAKKNGMSQKDVTMVFDEIFNTMLEGLKEEGHVGLAGFGSFNVKKCAVRHRYVLSTQKVVLYPETQKVIFRVAKQFKFKGDGVVGEE</sequence>
<gene>
    <name evidence="5" type="ORF">GGR14_003376</name>
</gene>
<dbReference type="GO" id="GO:0005829">
    <property type="term" value="C:cytosol"/>
    <property type="evidence" value="ECO:0007669"/>
    <property type="project" value="TreeGrafter"/>
</dbReference>
<dbReference type="Gene3D" id="4.10.520.10">
    <property type="entry name" value="IHF-like DNA-binding proteins"/>
    <property type="match status" value="1"/>
</dbReference>
<dbReference type="Proteomes" id="UP000546007">
    <property type="component" value="Unassembled WGS sequence"/>
</dbReference>
<accession>A0A7W6N076</accession>
<protein>
    <submittedName>
        <fullName evidence="5">Nucleoid DNA-binding protein</fullName>
    </submittedName>
</protein>
<dbReference type="Pfam" id="PF00216">
    <property type="entry name" value="Bac_DNA_binding"/>
    <property type="match status" value="1"/>
</dbReference>
<dbReference type="AlphaFoldDB" id="A0A7W6N076"/>
<dbReference type="GO" id="GO:0030261">
    <property type="term" value="P:chromosome condensation"/>
    <property type="evidence" value="ECO:0007669"/>
    <property type="project" value="UniProtKB-KW"/>
</dbReference>
<dbReference type="PANTHER" id="PTHR33175">
    <property type="entry name" value="DNA-BINDING PROTEIN HU"/>
    <property type="match status" value="1"/>
</dbReference>
<dbReference type="EMBL" id="JACIES010000011">
    <property type="protein sequence ID" value="MBB4027562.1"/>
    <property type="molecule type" value="Genomic_DNA"/>
</dbReference>
<dbReference type="PANTHER" id="PTHR33175:SF3">
    <property type="entry name" value="DNA-BINDING PROTEIN HU-BETA"/>
    <property type="match status" value="1"/>
</dbReference>
<name>A0A7W6N076_9BACT</name>
<organism evidence="5 6">
    <name type="scientific">Butyricimonas faecihominis</name>
    <dbReference type="NCBI Taxonomy" id="1472416"/>
    <lineage>
        <taxon>Bacteria</taxon>
        <taxon>Pseudomonadati</taxon>
        <taxon>Bacteroidota</taxon>
        <taxon>Bacteroidia</taxon>
        <taxon>Bacteroidales</taxon>
        <taxon>Odoribacteraceae</taxon>
        <taxon>Butyricimonas</taxon>
    </lineage>
</organism>
<dbReference type="GO" id="GO:0003677">
    <property type="term" value="F:DNA binding"/>
    <property type="evidence" value="ECO:0007669"/>
    <property type="project" value="UniProtKB-KW"/>
</dbReference>
<keyword evidence="3 5" id="KW-0238">DNA-binding</keyword>
<evidence type="ECO:0000256" key="1">
    <source>
        <dbReference type="ARBA" id="ARBA00010529"/>
    </source>
</evidence>
<evidence type="ECO:0000313" key="6">
    <source>
        <dbReference type="Proteomes" id="UP000546007"/>
    </source>
</evidence>
<dbReference type="InterPro" id="IPR010992">
    <property type="entry name" value="IHF-like_DNA-bd_dom_sf"/>
</dbReference>
<evidence type="ECO:0000313" key="5">
    <source>
        <dbReference type="EMBL" id="MBB4027562.1"/>
    </source>
</evidence>
<reference evidence="5 6" key="1">
    <citation type="submission" date="2020-08" db="EMBL/GenBank/DDBJ databases">
        <title>Genomic Encyclopedia of Type Strains, Phase IV (KMG-IV): sequencing the most valuable type-strain genomes for metagenomic binning, comparative biology and taxonomic classification.</title>
        <authorList>
            <person name="Goeker M."/>
        </authorList>
    </citation>
    <scope>NUCLEOTIDE SEQUENCE [LARGE SCALE GENOMIC DNA]</scope>
    <source>
        <strain evidence="5 6">DSM 105721</strain>
    </source>
</reference>
<evidence type="ECO:0000256" key="4">
    <source>
        <dbReference type="RuleBase" id="RU003939"/>
    </source>
</evidence>
<proteinExistence type="inferred from homology"/>
<dbReference type="SUPFAM" id="SSF47729">
    <property type="entry name" value="IHF-like DNA-binding proteins"/>
    <property type="match status" value="1"/>
</dbReference>